<feature type="compositionally biased region" description="Low complexity" evidence="1">
    <location>
        <begin position="62"/>
        <end position="76"/>
    </location>
</feature>
<keyword evidence="3" id="KW-1185">Reference proteome</keyword>
<feature type="region of interest" description="Disordered" evidence="1">
    <location>
        <begin position="1"/>
        <end position="104"/>
    </location>
</feature>
<organism evidence="2 3">
    <name type="scientific">Oryza meyeriana var. granulata</name>
    <dbReference type="NCBI Taxonomy" id="110450"/>
    <lineage>
        <taxon>Eukaryota</taxon>
        <taxon>Viridiplantae</taxon>
        <taxon>Streptophyta</taxon>
        <taxon>Embryophyta</taxon>
        <taxon>Tracheophyta</taxon>
        <taxon>Spermatophyta</taxon>
        <taxon>Magnoliopsida</taxon>
        <taxon>Liliopsida</taxon>
        <taxon>Poales</taxon>
        <taxon>Poaceae</taxon>
        <taxon>BOP clade</taxon>
        <taxon>Oryzoideae</taxon>
        <taxon>Oryzeae</taxon>
        <taxon>Oryzinae</taxon>
        <taxon>Oryza</taxon>
        <taxon>Oryza meyeriana</taxon>
    </lineage>
</organism>
<comment type="caution">
    <text evidence="2">The sequence shown here is derived from an EMBL/GenBank/DDBJ whole genome shotgun (WGS) entry which is preliminary data.</text>
</comment>
<accession>A0A6G1CK45</accession>
<dbReference type="AlphaFoldDB" id="A0A6G1CK45"/>
<feature type="compositionally biased region" description="Basic residues" evidence="1">
    <location>
        <begin position="33"/>
        <end position="49"/>
    </location>
</feature>
<reference evidence="2 3" key="1">
    <citation type="submission" date="2019-11" db="EMBL/GenBank/DDBJ databases">
        <title>Whole genome sequence of Oryza granulata.</title>
        <authorList>
            <person name="Li W."/>
        </authorList>
    </citation>
    <scope>NUCLEOTIDE SEQUENCE [LARGE SCALE GENOMIC DNA]</scope>
    <source>
        <strain evidence="3">cv. Menghai</strain>
        <tissue evidence="2">Leaf</tissue>
    </source>
</reference>
<protein>
    <submittedName>
        <fullName evidence="2">Uncharacterized protein</fullName>
    </submittedName>
</protein>
<proteinExistence type="predicted"/>
<sequence length="104" mass="10636">MTTTLATKRGERGGGSGEGAAAHWDRTAVTTARQRRHGPRSCGRRRRRLEARPAEAGDGSSRGAHGAQGRGAQQGRRLARGGGGAGAATGDGLRQHGDGQGLAR</sequence>
<feature type="compositionally biased region" description="Gly residues" evidence="1">
    <location>
        <begin position="80"/>
        <end position="89"/>
    </location>
</feature>
<gene>
    <name evidence="2" type="ORF">E2562_032059</name>
</gene>
<name>A0A6G1CK45_9ORYZ</name>
<evidence type="ECO:0000313" key="3">
    <source>
        <dbReference type="Proteomes" id="UP000479710"/>
    </source>
</evidence>
<evidence type="ECO:0000313" key="2">
    <source>
        <dbReference type="EMBL" id="KAF0900451.1"/>
    </source>
</evidence>
<dbReference type="EMBL" id="SPHZ02000009">
    <property type="protein sequence ID" value="KAF0900451.1"/>
    <property type="molecule type" value="Genomic_DNA"/>
</dbReference>
<evidence type="ECO:0000256" key="1">
    <source>
        <dbReference type="SAM" id="MobiDB-lite"/>
    </source>
</evidence>
<dbReference type="Proteomes" id="UP000479710">
    <property type="component" value="Unassembled WGS sequence"/>
</dbReference>